<organism evidence="1 2">
    <name type="scientific">Sphenostylis stenocarpa</name>
    <dbReference type="NCBI Taxonomy" id="92480"/>
    <lineage>
        <taxon>Eukaryota</taxon>
        <taxon>Viridiplantae</taxon>
        <taxon>Streptophyta</taxon>
        <taxon>Embryophyta</taxon>
        <taxon>Tracheophyta</taxon>
        <taxon>Spermatophyta</taxon>
        <taxon>Magnoliopsida</taxon>
        <taxon>eudicotyledons</taxon>
        <taxon>Gunneridae</taxon>
        <taxon>Pentapetalae</taxon>
        <taxon>rosids</taxon>
        <taxon>fabids</taxon>
        <taxon>Fabales</taxon>
        <taxon>Fabaceae</taxon>
        <taxon>Papilionoideae</taxon>
        <taxon>50 kb inversion clade</taxon>
        <taxon>NPAAA clade</taxon>
        <taxon>indigoferoid/millettioid clade</taxon>
        <taxon>Phaseoleae</taxon>
        <taxon>Sphenostylis</taxon>
    </lineage>
</organism>
<keyword evidence="2" id="KW-1185">Reference proteome</keyword>
<protein>
    <recommendedName>
        <fullName evidence="3">Protein kinase domain-containing protein</fullName>
    </recommendedName>
</protein>
<dbReference type="AlphaFoldDB" id="A0AA86SFZ4"/>
<dbReference type="PANTHER" id="PTHR48007">
    <property type="entry name" value="LEUCINE-RICH REPEAT RECEPTOR-LIKE PROTEIN KINASE PXC1"/>
    <property type="match status" value="1"/>
</dbReference>
<accession>A0AA86SFZ4</accession>
<gene>
    <name evidence="1" type="ORF">AYBTSS11_LOCUS17075</name>
</gene>
<dbReference type="InterPro" id="IPR011009">
    <property type="entry name" value="Kinase-like_dom_sf"/>
</dbReference>
<dbReference type="Proteomes" id="UP001189624">
    <property type="component" value="Chromosome 5"/>
</dbReference>
<dbReference type="PANTHER" id="PTHR48007:SF9">
    <property type="entry name" value="PROTEIN KINASE DOMAIN-CONTAINING PROTEIN"/>
    <property type="match status" value="1"/>
</dbReference>
<dbReference type="SUPFAM" id="SSF56112">
    <property type="entry name" value="Protein kinase-like (PK-like)"/>
    <property type="match status" value="1"/>
</dbReference>
<evidence type="ECO:0000313" key="2">
    <source>
        <dbReference type="Proteomes" id="UP001189624"/>
    </source>
</evidence>
<dbReference type="InterPro" id="IPR046959">
    <property type="entry name" value="PRK1-6/SRF4-like"/>
</dbReference>
<proteinExistence type="predicted"/>
<sequence length="104" mass="11927">MFELEDLLRTFVEMLGKSGLGTVYKVMLDDGNVVVIKRLKDAQIIGKMEFEPNWWEIQRLPCVEASDGRKHTQKPNMYSFGVLLLEMLIGKFPYMVDSGINPLC</sequence>
<evidence type="ECO:0008006" key="3">
    <source>
        <dbReference type="Google" id="ProtNLM"/>
    </source>
</evidence>
<name>A0AA86SFZ4_9FABA</name>
<reference evidence="1" key="1">
    <citation type="submission" date="2023-10" db="EMBL/GenBank/DDBJ databases">
        <authorList>
            <person name="Domelevo Entfellner J.-B."/>
        </authorList>
    </citation>
    <scope>NUCLEOTIDE SEQUENCE</scope>
</reference>
<evidence type="ECO:0000313" key="1">
    <source>
        <dbReference type="EMBL" id="CAJ1957207.1"/>
    </source>
</evidence>
<dbReference type="Gramene" id="rna-AYBTSS11_LOCUS17075">
    <property type="protein sequence ID" value="CAJ1957207.1"/>
    <property type="gene ID" value="gene-AYBTSS11_LOCUS17075"/>
</dbReference>
<dbReference type="EMBL" id="OY731402">
    <property type="protein sequence ID" value="CAJ1957207.1"/>
    <property type="molecule type" value="Genomic_DNA"/>
</dbReference>
<dbReference type="Gene3D" id="3.30.200.20">
    <property type="entry name" value="Phosphorylase Kinase, domain 1"/>
    <property type="match status" value="1"/>
</dbReference>